<evidence type="ECO:0000256" key="5">
    <source>
        <dbReference type="ARBA" id="ARBA00022840"/>
    </source>
</evidence>
<dbReference type="InParanoid" id="B5Y435"/>
<dbReference type="PANTHER" id="PTHR13710">
    <property type="entry name" value="DNA HELICASE RECQ FAMILY MEMBER"/>
    <property type="match status" value="1"/>
</dbReference>
<keyword evidence="4 7" id="KW-0347">Helicase</keyword>
<dbReference type="PROSITE" id="PS51192">
    <property type="entry name" value="HELICASE_ATP_BIND_1"/>
    <property type="match status" value="1"/>
</dbReference>
<dbReference type="Proteomes" id="UP000000759">
    <property type="component" value="Chromosome 11"/>
</dbReference>
<comment type="catalytic activity">
    <reaction evidence="7">
        <text>ATP + H2O = ADP + phosphate + H(+)</text>
        <dbReference type="Rhea" id="RHEA:13065"/>
        <dbReference type="ChEBI" id="CHEBI:15377"/>
        <dbReference type="ChEBI" id="CHEBI:15378"/>
        <dbReference type="ChEBI" id="CHEBI:30616"/>
        <dbReference type="ChEBI" id="CHEBI:43474"/>
        <dbReference type="ChEBI" id="CHEBI:456216"/>
    </reaction>
</comment>
<feature type="domain" description="Helicase ATP-binding" evidence="8">
    <location>
        <begin position="23"/>
        <end position="205"/>
    </location>
</feature>
<keyword evidence="2 7" id="KW-0547">Nucleotide-binding</keyword>
<dbReference type="OrthoDB" id="10261556at2759"/>
<dbReference type="GO" id="GO:0009378">
    <property type="term" value="F:four-way junction helicase activity"/>
    <property type="evidence" value="ECO:0007669"/>
    <property type="project" value="TreeGrafter"/>
</dbReference>
<dbReference type="Pfam" id="PF16124">
    <property type="entry name" value="RecQ_Zn_bind"/>
    <property type="match status" value="1"/>
</dbReference>
<dbReference type="Pfam" id="PF00270">
    <property type="entry name" value="DEAD"/>
    <property type="match status" value="1"/>
</dbReference>
<dbReference type="PANTHER" id="PTHR13710:SF120">
    <property type="entry name" value="BIFUNCTIONAL 3'-5' EXONUCLEASE_ATP-DEPENDENT HELICASE WRN"/>
    <property type="match status" value="1"/>
</dbReference>
<dbReference type="SMART" id="SM00490">
    <property type="entry name" value="HELICc"/>
    <property type="match status" value="1"/>
</dbReference>
<dbReference type="Gene3D" id="3.40.50.300">
    <property type="entry name" value="P-loop containing nucleotide triphosphate hydrolases"/>
    <property type="match status" value="2"/>
</dbReference>
<dbReference type="CDD" id="cd17920">
    <property type="entry name" value="DEXHc_RecQ"/>
    <property type="match status" value="1"/>
</dbReference>
<dbReference type="EMBL" id="CP001141">
    <property type="protein sequence ID" value="ACI65240.1"/>
    <property type="molecule type" value="Genomic_DNA"/>
</dbReference>
<comment type="subcellular location">
    <subcellularLocation>
        <location evidence="7">Nucleus</location>
    </subcellularLocation>
</comment>
<name>B5Y435_PHATC</name>
<dbReference type="GO" id="GO:0000724">
    <property type="term" value="P:double-strand break repair via homologous recombination"/>
    <property type="evidence" value="ECO:0007669"/>
    <property type="project" value="TreeGrafter"/>
</dbReference>
<dbReference type="InterPro" id="IPR004589">
    <property type="entry name" value="DNA_helicase_ATP-dep_RecQ"/>
</dbReference>
<evidence type="ECO:0000313" key="10">
    <source>
        <dbReference type="EMBL" id="ACI65240.1"/>
    </source>
</evidence>
<dbReference type="KEGG" id="pti:PHATR_2089"/>
<feature type="non-terminal residue" evidence="10">
    <location>
        <position position="449"/>
    </location>
</feature>
<dbReference type="GO" id="GO:0016887">
    <property type="term" value="F:ATP hydrolysis activity"/>
    <property type="evidence" value="ECO:0007669"/>
    <property type="project" value="RHEA"/>
</dbReference>
<dbReference type="STRING" id="556484.B5Y435"/>
<accession>B5Y435</accession>
<reference evidence="10 11" key="1">
    <citation type="journal article" date="2008" name="Nature">
        <title>The Phaeodactylum genome reveals the evolutionary history of diatom genomes.</title>
        <authorList>
            <person name="Bowler C."/>
            <person name="Allen A.E."/>
            <person name="Badger J.H."/>
            <person name="Grimwood J."/>
            <person name="Jabbari K."/>
            <person name="Kuo A."/>
            <person name="Maheswari U."/>
            <person name="Martens C."/>
            <person name="Maumus F."/>
            <person name="Otillar R.P."/>
            <person name="Rayko E."/>
            <person name="Salamov A."/>
            <person name="Vandepoele K."/>
            <person name="Beszteri B."/>
            <person name="Gruber A."/>
            <person name="Heijde M."/>
            <person name="Katinka M."/>
            <person name="Mock T."/>
            <person name="Valentin K."/>
            <person name="Verret F."/>
            <person name="Berges J.A."/>
            <person name="Brownlee C."/>
            <person name="Cadoret J.P."/>
            <person name="Chiovitti A."/>
            <person name="Choi C.J."/>
            <person name="Coesel S."/>
            <person name="De Martino A."/>
            <person name="Detter J.C."/>
            <person name="Durkin C."/>
            <person name="Falciatore A."/>
            <person name="Fournet J."/>
            <person name="Haruta M."/>
            <person name="Huysman M.J."/>
            <person name="Jenkins B.D."/>
            <person name="Jiroutova K."/>
            <person name="Jorgensen R.E."/>
            <person name="Joubert Y."/>
            <person name="Kaplan A."/>
            <person name="Kroger N."/>
            <person name="Kroth P.G."/>
            <person name="La Roche J."/>
            <person name="Lindquist E."/>
            <person name="Lommer M."/>
            <person name="Martin-Jezequel V."/>
            <person name="Lopez P.J."/>
            <person name="Lucas S."/>
            <person name="Mangogna M."/>
            <person name="McGinnis K."/>
            <person name="Medlin L.K."/>
            <person name="Montsant A."/>
            <person name="Oudot-Le Secq M.P."/>
            <person name="Napoli C."/>
            <person name="Obornik M."/>
            <person name="Parker M.S."/>
            <person name="Petit J.L."/>
            <person name="Porcel B.M."/>
            <person name="Poulsen N."/>
            <person name="Robison M."/>
            <person name="Rychlewski L."/>
            <person name="Rynearson T.A."/>
            <person name="Schmutz J."/>
            <person name="Shapiro H."/>
            <person name="Siaut M."/>
            <person name="Stanley M."/>
            <person name="Sussman M.R."/>
            <person name="Taylor A.R."/>
            <person name="Vardi A."/>
            <person name="von Dassow P."/>
            <person name="Vyverman W."/>
            <person name="Willis A."/>
            <person name="Wyrwicz L.S."/>
            <person name="Rokhsar D.S."/>
            <person name="Weissenbach J."/>
            <person name="Armbrust E.V."/>
            <person name="Green B.R."/>
            <person name="Van de Peer Y."/>
            <person name="Grigoriev I.V."/>
        </authorList>
    </citation>
    <scope>NUCLEOTIDE SEQUENCE [LARGE SCALE GENOMIC DNA]</scope>
    <source>
        <strain evidence="10 11">CCAP 1055/1</strain>
    </source>
</reference>
<dbReference type="EC" id="5.6.2.4" evidence="7"/>
<dbReference type="GO" id="GO:0003676">
    <property type="term" value="F:nucleic acid binding"/>
    <property type="evidence" value="ECO:0007669"/>
    <property type="project" value="InterPro"/>
</dbReference>
<dbReference type="RefSeq" id="XP_002185770.1">
    <property type="nucleotide sequence ID" value="XM_002185734.1"/>
</dbReference>
<dbReference type="GO" id="GO:0005694">
    <property type="term" value="C:chromosome"/>
    <property type="evidence" value="ECO:0007669"/>
    <property type="project" value="TreeGrafter"/>
</dbReference>
<gene>
    <name evidence="10" type="ORF">PHATR_2089</name>
</gene>
<dbReference type="Gene3D" id="1.10.10.10">
    <property type="entry name" value="Winged helix-like DNA-binding domain superfamily/Winged helix DNA-binding domain"/>
    <property type="match status" value="1"/>
</dbReference>
<dbReference type="PaxDb" id="2850-Phatr2089"/>
<evidence type="ECO:0000256" key="3">
    <source>
        <dbReference type="ARBA" id="ARBA00022801"/>
    </source>
</evidence>
<evidence type="ECO:0000256" key="2">
    <source>
        <dbReference type="ARBA" id="ARBA00022741"/>
    </source>
</evidence>
<feature type="domain" description="Helicase C-terminal" evidence="9">
    <location>
        <begin position="234"/>
        <end position="379"/>
    </location>
</feature>
<dbReference type="InterPro" id="IPR011545">
    <property type="entry name" value="DEAD/DEAH_box_helicase_dom"/>
</dbReference>
<dbReference type="GO" id="GO:0005634">
    <property type="term" value="C:nucleus"/>
    <property type="evidence" value="ECO:0007669"/>
    <property type="project" value="UniProtKB-SubCell"/>
</dbReference>
<dbReference type="SUPFAM" id="SSF52540">
    <property type="entry name" value="P-loop containing nucleoside triphosphate hydrolases"/>
    <property type="match status" value="1"/>
</dbReference>
<keyword evidence="3 7" id="KW-0378">Hydrolase</keyword>
<dbReference type="PROSITE" id="PS51194">
    <property type="entry name" value="HELICASE_CTER"/>
    <property type="match status" value="1"/>
</dbReference>
<dbReference type="Pfam" id="PF00271">
    <property type="entry name" value="Helicase_C"/>
    <property type="match status" value="1"/>
</dbReference>
<protein>
    <recommendedName>
        <fullName evidence="7">ATP-dependent DNA helicase</fullName>
        <ecNumber evidence="7">5.6.2.4</ecNumber>
    </recommendedName>
</protein>
<dbReference type="InterPro" id="IPR001650">
    <property type="entry name" value="Helicase_C-like"/>
</dbReference>
<dbReference type="InterPro" id="IPR036388">
    <property type="entry name" value="WH-like_DNA-bd_sf"/>
</dbReference>
<dbReference type="GO" id="GO:0005524">
    <property type="term" value="F:ATP binding"/>
    <property type="evidence" value="ECO:0007669"/>
    <property type="project" value="UniProtKB-KW"/>
</dbReference>
<dbReference type="NCBIfam" id="TIGR00614">
    <property type="entry name" value="recQ_fam"/>
    <property type="match status" value="1"/>
</dbReference>
<dbReference type="InterPro" id="IPR027417">
    <property type="entry name" value="P-loop_NTPase"/>
</dbReference>
<dbReference type="GeneID" id="7204728"/>
<dbReference type="AlphaFoldDB" id="B5Y435"/>
<evidence type="ECO:0000256" key="6">
    <source>
        <dbReference type="ARBA" id="ARBA00034617"/>
    </source>
</evidence>
<dbReference type="SMART" id="SM00487">
    <property type="entry name" value="DEXDc"/>
    <property type="match status" value="1"/>
</dbReference>
<dbReference type="GO" id="GO:0043138">
    <property type="term" value="F:3'-5' DNA helicase activity"/>
    <property type="evidence" value="ECO:0007669"/>
    <property type="project" value="UniProtKB-EC"/>
</dbReference>
<evidence type="ECO:0000313" key="11">
    <source>
        <dbReference type="Proteomes" id="UP000000759"/>
    </source>
</evidence>
<reference evidence="11" key="2">
    <citation type="submission" date="2008-08" db="EMBL/GenBank/DDBJ databases">
        <authorList>
            <consortium name="Diatom Consortium"/>
            <person name="Grigoriev I."/>
            <person name="Grimwood J."/>
            <person name="Kuo A."/>
            <person name="Otillar R.P."/>
            <person name="Salamov A."/>
            <person name="Detter J.C."/>
            <person name="Lindquist E."/>
            <person name="Shapiro H."/>
            <person name="Lucas S."/>
            <person name="Glavina del Rio T."/>
            <person name="Pitluck S."/>
            <person name="Rokhsar D."/>
            <person name="Bowler C."/>
        </authorList>
    </citation>
    <scope>GENOME REANNOTATION</scope>
    <source>
        <strain evidence="11">CCAP 1055/1</strain>
    </source>
</reference>
<comment type="similarity">
    <text evidence="1 7">Belongs to the helicase family. RecQ subfamily.</text>
</comment>
<dbReference type="GO" id="GO:0005737">
    <property type="term" value="C:cytoplasm"/>
    <property type="evidence" value="ECO:0007669"/>
    <property type="project" value="TreeGrafter"/>
</dbReference>
<dbReference type="InterPro" id="IPR032284">
    <property type="entry name" value="RecQ_Zn-bd"/>
</dbReference>
<keyword evidence="5 7" id="KW-0067">ATP-binding</keyword>
<comment type="catalytic activity">
    <reaction evidence="6 7">
        <text>Couples ATP hydrolysis with the unwinding of duplex DNA by translocating in the 3'-5' direction.</text>
        <dbReference type="EC" id="5.6.2.4"/>
    </reaction>
</comment>
<evidence type="ECO:0000259" key="9">
    <source>
        <dbReference type="PROSITE" id="PS51194"/>
    </source>
</evidence>
<dbReference type="InterPro" id="IPR014001">
    <property type="entry name" value="Helicase_ATP-bd"/>
</dbReference>
<sequence length="449" mass="49569">SLTKTLQDYFGYPAFRPGQFPVIEVVLQGRDAAVFWATGSGKSLNYQIPALHTDTVAIVVSPLISLMQDQTHKLNFLSASSASGTQKPVATFLGSSQTDPDEEAKALRGEYNLIYVTPEKLVTSEFLQALEKLHKDYKPIRLIAIDESHCVSEWGHDFRPSFRSVGPSLRTHDVLRQIPLLALTATAVPRVQEDILTSLQMENPLVVRQSFDRTNLEIIVKPKSTGGTGSIPSAFQSLLADTIVYAPTRSQVDNIASYLQTHAPSNVRIEAYHAGMNAEDRTTAHRNFLTGVTTVIVATVAFGMGIGKPDTRRVIHFGPPKTLEEYYQQIGRAGRDGLPATCILYVASSDLDRYQSDFYLGGLHGKAKEATLESMEAMKRFSLDAETCRRKQLLLYFNEEPAFGDRCGTCDVCKSVEKYGDDAQRDFGGEARIVLHAVDALNQQSMSQI</sequence>
<evidence type="ECO:0000256" key="4">
    <source>
        <dbReference type="ARBA" id="ARBA00022806"/>
    </source>
</evidence>
<keyword evidence="7" id="KW-0539">Nucleus</keyword>
<evidence type="ECO:0000256" key="7">
    <source>
        <dbReference type="RuleBase" id="RU364117"/>
    </source>
</evidence>
<proteinExistence type="inferred from homology"/>
<dbReference type="eggNOG" id="KOG0351">
    <property type="taxonomic scope" value="Eukaryota"/>
</dbReference>
<organism evidence="10 11">
    <name type="scientific">Phaeodactylum tricornutum (strain CCAP 1055/1)</name>
    <dbReference type="NCBI Taxonomy" id="556484"/>
    <lineage>
        <taxon>Eukaryota</taxon>
        <taxon>Sar</taxon>
        <taxon>Stramenopiles</taxon>
        <taxon>Ochrophyta</taxon>
        <taxon>Bacillariophyta</taxon>
        <taxon>Bacillariophyceae</taxon>
        <taxon>Bacillariophycidae</taxon>
        <taxon>Naviculales</taxon>
        <taxon>Phaeodactylaceae</taxon>
        <taxon>Phaeodactylum</taxon>
    </lineage>
</organism>
<evidence type="ECO:0000256" key="1">
    <source>
        <dbReference type="ARBA" id="ARBA00005446"/>
    </source>
</evidence>
<keyword evidence="11" id="KW-1185">Reference proteome</keyword>
<dbReference type="HOGENOM" id="CLU_290619_0_0_1"/>
<evidence type="ECO:0000259" key="8">
    <source>
        <dbReference type="PROSITE" id="PS51192"/>
    </source>
</evidence>
<feature type="non-terminal residue" evidence="10">
    <location>
        <position position="1"/>
    </location>
</feature>